<dbReference type="PANTHER" id="PTHR30204:SF58">
    <property type="entry name" value="HTH-TYPE TRANSCRIPTIONAL REGULATOR YFMP"/>
    <property type="match status" value="1"/>
</dbReference>
<dbReference type="KEGG" id="cacn:RN83_10490"/>
<dbReference type="SUPFAM" id="SSF46955">
    <property type="entry name" value="Putative DNA-binding domain"/>
    <property type="match status" value="1"/>
</dbReference>
<dbReference type="OrthoDB" id="5345718at2"/>
<dbReference type="Gene3D" id="1.10.1660.10">
    <property type="match status" value="1"/>
</dbReference>
<dbReference type="GO" id="GO:0003677">
    <property type="term" value="F:DNA binding"/>
    <property type="evidence" value="ECO:0007669"/>
    <property type="project" value="UniProtKB-KW"/>
</dbReference>
<gene>
    <name evidence="5" type="ORF">B1B09_07665</name>
    <name evidence="4" type="ORF">DXN06_09780</name>
</gene>
<dbReference type="Proteomes" id="UP000226191">
    <property type="component" value="Unassembled WGS sequence"/>
</dbReference>
<evidence type="ECO:0000256" key="1">
    <source>
        <dbReference type="ARBA" id="ARBA00023125"/>
    </source>
</evidence>
<dbReference type="RefSeq" id="WP_002514480.1">
    <property type="nucleotide sequence ID" value="NZ_AP022844.1"/>
</dbReference>
<dbReference type="SMART" id="SM00422">
    <property type="entry name" value="HTH_MERR"/>
    <property type="match status" value="1"/>
</dbReference>
<organism evidence="5 6">
    <name type="scientific">Cutibacterium acnes</name>
    <name type="common">Propionibacterium acnes</name>
    <dbReference type="NCBI Taxonomy" id="1747"/>
    <lineage>
        <taxon>Bacteria</taxon>
        <taxon>Bacillati</taxon>
        <taxon>Actinomycetota</taxon>
        <taxon>Actinomycetes</taxon>
        <taxon>Propionibacteriales</taxon>
        <taxon>Propionibacteriaceae</taxon>
        <taxon>Cutibacterium</taxon>
    </lineage>
</organism>
<evidence type="ECO:0000313" key="4">
    <source>
        <dbReference type="EMBL" id="AXM07372.1"/>
    </source>
</evidence>
<dbReference type="InterPro" id="IPR000551">
    <property type="entry name" value="MerR-type_HTH_dom"/>
</dbReference>
<dbReference type="Pfam" id="PF13411">
    <property type="entry name" value="MerR_1"/>
    <property type="match status" value="1"/>
</dbReference>
<dbReference type="AlphaFoldDB" id="A0A2B7I8Y5"/>
<proteinExistence type="predicted"/>
<evidence type="ECO:0000259" key="3">
    <source>
        <dbReference type="PROSITE" id="PS50937"/>
    </source>
</evidence>
<evidence type="ECO:0000313" key="6">
    <source>
        <dbReference type="Proteomes" id="UP000226191"/>
    </source>
</evidence>
<dbReference type="InterPro" id="IPR009061">
    <property type="entry name" value="DNA-bd_dom_put_sf"/>
</dbReference>
<dbReference type="GO" id="GO:0003700">
    <property type="term" value="F:DNA-binding transcription factor activity"/>
    <property type="evidence" value="ECO:0007669"/>
    <property type="project" value="InterPro"/>
</dbReference>
<keyword evidence="1" id="KW-0238">DNA-binding</keyword>
<dbReference type="OMA" id="RRRNPYQ"/>
<reference evidence="5 6" key="1">
    <citation type="submission" date="2017-02" db="EMBL/GenBank/DDBJ databases">
        <title>Prevalence of linear plasmids in Cutibacterium acnes isolates obtained from cancerous prostatic tissue.</title>
        <authorList>
            <person name="Davidsson S."/>
            <person name="Bruggemann H."/>
        </authorList>
    </citation>
    <scope>NUCLEOTIDE SEQUENCE [LARGE SCALE GENOMIC DNA]</scope>
    <source>
        <strain evidence="5 6">11-78</strain>
    </source>
</reference>
<evidence type="ECO:0000313" key="7">
    <source>
        <dbReference type="Proteomes" id="UP000256621"/>
    </source>
</evidence>
<evidence type="ECO:0000256" key="2">
    <source>
        <dbReference type="SAM" id="Coils"/>
    </source>
</evidence>
<feature type="domain" description="HTH merR-type" evidence="3">
    <location>
        <begin position="26"/>
        <end position="92"/>
    </location>
</feature>
<dbReference type="CDD" id="cd04766">
    <property type="entry name" value="HTH_HspR"/>
    <property type="match status" value="1"/>
</dbReference>
<protein>
    <submittedName>
        <fullName evidence="5">MerR family transcriptional regulator</fullName>
    </submittedName>
</protein>
<dbReference type="Proteomes" id="UP000256621">
    <property type="component" value="Chromosome"/>
</dbReference>
<reference evidence="4 7" key="2">
    <citation type="submission" date="2018-08" db="EMBL/GenBank/DDBJ databases">
        <title>Genome sequencing of Cutibacterium acnes KCOM 1315.</title>
        <authorList>
            <person name="Kook J.-K."/>
            <person name="Park S.-N."/>
            <person name="Lim Y.K."/>
        </authorList>
    </citation>
    <scope>NUCLEOTIDE SEQUENCE [LARGE SCALE GENOMIC DNA]</scope>
    <source>
        <strain evidence="4 7">KCOM 1315</strain>
    </source>
</reference>
<dbReference type="NCBIfam" id="NF047375">
    <property type="entry name" value="HeatShock_HspR"/>
    <property type="match status" value="1"/>
</dbReference>
<sequence length="153" mass="17260">MVRRSRNLSDAVDLAVIDKDAAIFAISVAAELAGMHPQTLRTYDRLGLVVPERTRGRGRRYSMRDVAALRMVQHLSQEEGINLNGIRRILQMERRIEQLSEQVDELTDTVRGMQVARYQGSEDPRVFTAESTGRVHMGRTVVHAQLALPSHRG</sequence>
<keyword evidence="2" id="KW-0175">Coiled coil</keyword>
<evidence type="ECO:0000313" key="5">
    <source>
        <dbReference type="EMBL" id="PGF33789.1"/>
    </source>
</evidence>
<dbReference type="InterPro" id="IPR047057">
    <property type="entry name" value="MerR_fam"/>
</dbReference>
<dbReference type="EMBL" id="CP031442">
    <property type="protein sequence ID" value="AXM07372.1"/>
    <property type="molecule type" value="Genomic_DNA"/>
</dbReference>
<dbReference type="GeneID" id="92857984"/>
<dbReference type="PANTHER" id="PTHR30204">
    <property type="entry name" value="REDOX-CYCLING DRUG-SENSING TRANSCRIPTIONAL ACTIVATOR SOXR"/>
    <property type="match status" value="1"/>
</dbReference>
<dbReference type="EMBL" id="MVCE01000003">
    <property type="protein sequence ID" value="PGF33789.1"/>
    <property type="molecule type" value="Genomic_DNA"/>
</dbReference>
<accession>A0A2B7I8Y5</accession>
<name>A0A2B7I8Y5_CUTAC</name>
<feature type="coiled-coil region" evidence="2">
    <location>
        <begin position="89"/>
        <end position="116"/>
    </location>
</feature>
<dbReference type="PROSITE" id="PS50937">
    <property type="entry name" value="HTH_MERR_2"/>
    <property type="match status" value="1"/>
</dbReference>